<accession>A0A6B2GZN4</accession>
<dbReference type="Pfam" id="PF04338">
    <property type="entry name" value="DUF481"/>
    <property type="match status" value="1"/>
</dbReference>
<proteinExistence type="predicted"/>
<evidence type="ECO:0000313" key="2">
    <source>
        <dbReference type="Proteomes" id="UP000478546"/>
    </source>
</evidence>
<comment type="caution">
    <text evidence="1">The sequence shown here is derived from an EMBL/GenBank/DDBJ whole genome shotgun (WGS) entry which is preliminary data.</text>
</comment>
<dbReference type="InterPro" id="IPR007433">
    <property type="entry name" value="DUF481"/>
</dbReference>
<evidence type="ECO:0000313" key="1">
    <source>
        <dbReference type="EMBL" id="NDK56325.1"/>
    </source>
</evidence>
<dbReference type="RefSeq" id="WP_162346389.1">
    <property type="nucleotide sequence ID" value="NZ_JAAEAA010000012.1"/>
</dbReference>
<gene>
    <name evidence="1" type="ORF">GWO68_10380</name>
</gene>
<sequence>MSCLFTIVQANAQILNIERARIEQDSANYMTGKAGLNFSMFNRNAGKNNPNNFLQLTFNSDVAYISARHSYLLLNYYNYLLINYDNKEQRNTIASNGYAHFRVNLYRQRRLSYELFTQLQSDRARGLELRTLAGAGVRYAILRKPKTNLYVGSGVMHEYEKWQSPDETEGIIESSLPKLTNYISNKAVINDHVTTEAIVYFQTGYDTKIDSFRNRVSGDMNLLFKLNSTLSFRTGFNCTFEDKPIVPVTRFVYAITNGIQVNF</sequence>
<reference evidence="1 2" key="1">
    <citation type="submission" date="2020-01" db="EMBL/GenBank/DDBJ databases">
        <authorList>
            <person name="Kim M.K."/>
        </authorList>
    </citation>
    <scope>NUCLEOTIDE SEQUENCE [LARGE SCALE GENOMIC DNA]</scope>
    <source>
        <strain evidence="1 2">BT213</strain>
    </source>
</reference>
<dbReference type="EMBL" id="JAAEAA010000012">
    <property type="protein sequence ID" value="NDK56325.1"/>
    <property type="molecule type" value="Genomic_DNA"/>
</dbReference>
<name>A0A6B2GZN4_9BACT</name>
<dbReference type="Proteomes" id="UP000478546">
    <property type="component" value="Unassembled WGS sequence"/>
</dbReference>
<organism evidence="1 2">
    <name type="scientific">Pontibacter fetidus</name>
    <dbReference type="NCBI Taxonomy" id="2700082"/>
    <lineage>
        <taxon>Bacteria</taxon>
        <taxon>Pseudomonadati</taxon>
        <taxon>Bacteroidota</taxon>
        <taxon>Cytophagia</taxon>
        <taxon>Cytophagales</taxon>
        <taxon>Hymenobacteraceae</taxon>
        <taxon>Pontibacter</taxon>
    </lineage>
</organism>
<keyword evidence="2" id="KW-1185">Reference proteome</keyword>
<protein>
    <submittedName>
        <fullName evidence="1">DUF481 domain-containing protein</fullName>
    </submittedName>
</protein>
<dbReference type="AlphaFoldDB" id="A0A6B2GZN4"/>